<gene>
    <name evidence="1" type="ORF">N7517_001129</name>
</gene>
<dbReference type="RefSeq" id="XP_056582994.1">
    <property type="nucleotide sequence ID" value="XM_056718859.1"/>
</dbReference>
<reference evidence="1" key="1">
    <citation type="submission" date="2022-12" db="EMBL/GenBank/DDBJ databases">
        <authorList>
            <person name="Petersen C."/>
        </authorList>
    </citation>
    <scope>NUCLEOTIDE SEQUENCE</scope>
    <source>
        <strain evidence="1">IBT 3081</strain>
    </source>
</reference>
<dbReference type="Proteomes" id="UP001147752">
    <property type="component" value="Unassembled WGS sequence"/>
</dbReference>
<name>A0A9W9SVD7_9EURO</name>
<proteinExistence type="predicted"/>
<organism evidence="1 2">
    <name type="scientific">Penicillium concentricum</name>
    <dbReference type="NCBI Taxonomy" id="293559"/>
    <lineage>
        <taxon>Eukaryota</taxon>
        <taxon>Fungi</taxon>
        <taxon>Dikarya</taxon>
        <taxon>Ascomycota</taxon>
        <taxon>Pezizomycotina</taxon>
        <taxon>Eurotiomycetes</taxon>
        <taxon>Eurotiomycetidae</taxon>
        <taxon>Eurotiales</taxon>
        <taxon>Aspergillaceae</taxon>
        <taxon>Penicillium</taxon>
    </lineage>
</organism>
<reference evidence="1" key="2">
    <citation type="journal article" date="2023" name="IMA Fungus">
        <title>Comparative genomic study of the Penicillium genus elucidates a diverse pangenome and 15 lateral gene transfer events.</title>
        <authorList>
            <person name="Petersen C."/>
            <person name="Sorensen T."/>
            <person name="Nielsen M.R."/>
            <person name="Sondergaard T.E."/>
            <person name="Sorensen J.L."/>
            <person name="Fitzpatrick D.A."/>
            <person name="Frisvad J.C."/>
            <person name="Nielsen K.L."/>
        </authorList>
    </citation>
    <scope>NUCLEOTIDE SEQUENCE</scope>
    <source>
        <strain evidence="1">IBT 3081</strain>
    </source>
</reference>
<evidence type="ECO:0000313" key="1">
    <source>
        <dbReference type="EMBL" id="KAJ5383218.1"/>
    </source>
</evidence>
<dbReference type="EMBL" id="JAPZBT010000001">
    <property type="protein sequence ID" value="KAJ5383218.1"/>
    <property type="molecule type" value="Genomic_DNA"/>
</dbReference>
<dbReference type="OrthoDB" id="4454541at2759"/>
<sequence length="366" mass="41432">MLSCDGSIVGHSRFHDLTKLLDKAVSRLLLRPTPSDVTLDSICVLLLYAQWMPCSKEDEDENTERQSTYREPETKSRYNEISAWVVLGLAERYSALLGLEQSATSLFRPPNKVPSTEDMKKLRVWYNLLTCNFNLMLTSGLPASIDPSPSVQVAWKFVSHELMQSPADLRVRGLVELVGIVHVAMSSCGDISGRQLQASCLERLNSDLDDWEKSWFSRLGAFIWHLILSVIDNHQRTRNPITTICHSPRPGGIDSPSIVLHSHHYFHPHGYIDRQIQVNHISDKRFHVSPATRFHFAHDFQAIVHYAVALVLVSEKDEQHIEETEIDDMAIQSLLDLMNDSGVDWAGNLFGESLDFPELNMDGMLS</sequence>
<dbReference type="GeneID" id="81458042"/>
<keyword evidence="2" id="KW-1185">Reference proteome</keyword>
<comment type="caution">
    <text evidence="1">The sequence shown here is derived from an EMBL/GenBank/DDBJ whole genome shotgun (WGS) entry which is preliminary data.</text>
</comment>
<accession>A0A9W9SVD7</accession>
<evidence type="ECO:0008006" key="3">
    <source>
        <dbReference type="Google" id="ProtNLM"/>
    </source>
</evidence>
<dbReference type="AlphaFoldDB" id="A0A9W9SVD7"/>
<dbReference type="CDD" id="cd12148">
    <property type="entry name" value="fungal_TF_MHR"/>
    <property type="match status" value="1"/>
</dbReference>
<protein>
    <recommendedName>
        <fullName evidence="3">Transcription factor domain-containing protein</fullName>
    </recommendedName>
</protein>
<evidence type="ECO:0000313" key="2">
    <source>
        <dbReference type="Proteomes" id="UP001147752"/>
    </source>
</evidence>